<proteinExistence type="predicted"/>
<gene>
    <name evidence="1" type="ORF">AAS21_gp106</name>
</gene>
<accession>A0A4Y5P1J8</accession>
<organism evidence="1 2">
    <name type="scientific">Pantoea phage vB_PagS_AAS21</name>
    <dbReference type="NCBI Taxonomy" id="2575261"/>
    <lineage>
        <taxon>Viruses</taxon>
        <taxon>Duplodnaviria</taxon>
        <taxon>Heunggongvirae</taxon>
        <taxon>Uroviricota</taxon>
        <taxon>Caudoviricetes</taxon>
        <taxon>Demerecviridae</taxon>
        <taxon>Keyvirus</taxon>
        <taxon>Keyvirus AAS21</taxon>
    </lineage>
</organism>
<reference evidence="1 2" key="1">
    <citation type="submission" date="2019-04" db="EMBL/GenBank/DDBJ databases">
        <title>Complete genome sequence of Pantoea bacteriophage vB_PagS_AAS21.</title>
        <authorList>
            <person name="Truncaite L."/>
            <person name="Simoliuniene M."/>
            <person name="Zajanckauskaite A."/>
            <person name="Meskys R."/>
            <person name="Simoliunas E."/>
        </authorList>
    </citation>
    <scope>NUCLEOTIDE SEQUENCE [LARGE SCALE GENOMIC DNA]</scope>
</reference>
<keyword evidence="2" id="KW-1185">Reference proteome</keyword>
<name>A0A4Y5P1J8_9CAUD</name>
<evidence type="ECO:0000313" key="2">
    <source>
        <dbReference type="Proteomes" id="UP000308921"/>
    </source>
</evidence>
<evidence type="ECO:0000313" key="1">
    <source>
        <dbReference type="EMBL" id="QCW23844.1"/>
    </source>
</evidence>
<dbReference type="EMBL" id="MK770119">
    <property type="protein sequence ID" value="QCW23844.1"/>
    <property type="molecule type" value="Genomic_DNA"/>
</dbReference>
<protein>
    <submittedName>
        <fullName evidence="1">Uncharacterized protein</fullName>
    </submittedName>
</protein>
<dbReference type="Proteomes" id="UP000308921">
    <property type="component" value="Segment"/>
</dbReference>
<sequence length="24" mass="2652">MSLKNNGRTTQRLAMGTVLKTVEC</sequence>